<evidence type="ECO:0000256" key="1">
    <source>
        <dbReference type="ARBA" id="ARBA00009427"/>
    </source>
</evidence>
<dbReference type="Gene3D" id="3.40.50.300">
    <property type="entry name" value="P-loop containing nucleotide triphosphate hydrolases"/>
    <property type="match status" value="1"/>
</dbReference>
<dbReference type="InterPro" id="IPR027417">
    <property type="entry name" value="P-loop_NTPase"/>
</dbReference>
<comment type="caution">
    <text evidence="10">The sequence shown here is derived from an EMBL/GenBank/DDBJ whole genome shotgun (WGS) entry which is preliminary data.</text>
</comment>
<dbReference type="STRING" id="1009370.ALO_05543"/>
<dbReference type="AlphaFoldDB" id="F7NGC5"/>
<comment type="similarity">
    <text evidence="1 8">Belongs to the cytidylate kinase family. Type 1 subfamily.</text>
</comment>
<dbReference type="GO" id="GO:0006220">
    <property type="term" value="P:pyrimidine nucleotide metabolic process"/>
    <property type="evidence" value="ECO:0007669"/>
    <property type="project" value="UniProtKB-UniRule"/>
</dbReference>
<dbReference type="GO" id="GO:0036430">
    <property type="term" value="F:CMP kinase activity"/>
    <property type="evidence" value="ECO:0007669"/>
    <property type="project" value="RHEA"/>
</dbReference>
<dbReference type="SUPFAM" id="SSF52540">
    <property type="entry name" value="P-loop containing nucleoside triphosphate hydrolases"/>
    <property type="match status" value="1"/>
</dbReference>
<dbReference type="InterPro" id="IPR003136">
    <property type="entry name" value="Cytidylate_kin"/>
</dbReference>
<comment type="catalytic activity">
    <reaction evidence="6 8">
        <text>dCMP + ATP = dCDP + ADP</text>
        <dbReference type="Rhea" id="RHEA:25094"/>
        <dbReference type="ChEBI" id="CHEBI:30616"/>
        <dbReference type="ChEBI" id="CHEBI:57566"/>
        <dbReference type="ChEBI" id="CHEBI:58593"/>
        <dbReference type="ChEBI" id="CHEBI:456216"/>
        <dbReference type="EC" id="2.7.4.25"/>
    </reaction>
</comment>
<dbReference type="CDD" id="cd02020">
    <property type="entry name" value="CMPK"/>
    <property type="match status" value="1"/>
</dbReference>
<keyword evidence="4 8" id="KW-0418">Kinase</keyword>
<keyword evidence="3 8" id="KW-0547">Nucleotide-binding</keyword>
<keyword evidence="11" id="KW-1185">Reference proteome</keyword>
<dbReference type="eggNOG" id="COG0283">
    <property type="taxonomic scope" value="Bacteria"/>
</dbReference>
<feature type="domain" description="Cytidylate kinase" evidence="9">
    <location>
        <begin position="6"/>
        <end position="219"/>
    </location>
</feature>
<dbReference type="InterPro" id="IPR011994">
    <property type="entry name" value="Cytidylate_kinase_dom"/>
</dbReference>
<evidence type="ECO:0000256" key="7">
    <source>
        <dbReference type="ARBA" id="ARBA00048478"/>
    </source>
</evidence>
<reference evidence="10 11" key="1">
    <citation type="journal article" date="2011" name="EMBO J.">
        <title>Structural diversity of bacterial flagellar motors.</title>
        <authorList>
            <person name="Chen S."/>
            <person name="Beeby M."/>
            <person name="Murphy G.E."/>
            <person name="Leadbetter J.R."/>
            <person name="Hendrixson D.R."/>
            <person name="Briegel A."/>
            <person name="Li Z."/>
            <person name="Shi J."/>
            <person name="Tocheva E.I."/>
            <person name="Muller A."/>
            <person name="Dobro M.J."/>
            <person name="Jensen G.J."/>
        </authorList>
    </citation>
    <scope>NUCLEOTIDE SEQUENCE [LARGE SCALE GENOMIC DNA]</scope>
    <source>
        <strain evidence="10 11">DSM 6540</strain>
    </source>
</reference>
<dbReference type="PANTHER" id="PTHR21299">
    <property type="entry name" value="CYTIDYLATE KINASE/PANTOATE-BETA-ALANINE LIGASE"/>
    <property type="match status" value="1"/>
</dbReference>
<dbReference type="EMBL" id="AFGF01000041">
    <property type="protein sequence ID" value="EGO64918.1"/>
    <property type="molecule type" value="Genomic_DNA"/>
</dbReference>
<keyword evidence="2 8" id="KW-0808">Transferase</keyword>
<dbReference type="HAMAP" id="MF_00238">
    <property type="entry name" value="Cytidyl_kinase_type1"/>
    <property type="match status" value="1"/>
</dbReference>
<dbReference type="Proteomes" id="UP000003240">
    <property type="component" value="Unassembled WGS sequence"/>
</dbReference>
<evidence type="ECO:0000256" key="2">
    <source>
        <dbReference type="ARBA" id="ARBA00022679"/>
    </source>
</evidence>
<evidence type="ECO:0000259" key="9">
    <source>
        <dbReference type="Pfam" id="PF02224"/>
    </source>
</evidence>
<evidence type="ECO:0000313" key="11">
    <source>
        <dbReference type="Proteomes" id="UP000003240"/>
    </source>
</evidence>
<comment type="subcellular location">
    <subcellularLocation>
        <location evidence="8">Cytoplasm</location>
    </subcellularLocation>
</comment>
<evidence type="ECO:0000256" key="3">
    <source>
        <dbReference type="ARBA" id="ARBA00022741"/>
    </source>
</evidence>
<protein>
    <recommendedName>
        <fullName evidence="8">Cytidylate kinase</fullName>
        <shortName evidence="8">CK</shortName>
        <ecNumber evidence="8">2.7.4.25</ecNumber>
    </recommendedName>
    <alternativeName>
        <fullName evidence="8">Cytidine monophosphate kinase</fullName>
        <shortName evidence="8">CMP kinase</shortName>
    </alternativeName>
</protein>
<feature type="binding site" evidence="8">
    <location>
        <begin position="10"/>
        <end position="18"/>
    </location>
    <ligand>
        <name>ATP</name>
        <dbReference type="ChEBI" id="CHEBI:30616"/>
    </ligand>
</feature>
<evidence type="ECO:0000256" key="5">
    <source>
        <dbReference type="ARBA" id="ARBA00022840"/>
    </source>
</evidence>
<accession>F7NGC5</accession>
<dbReference type="OrthoDB" id="9807434at2"/>
<dbReference type="PANTHER" id="PTHR21299:SF2">
    <property type="entry name" value="CYTIDYLATE KINASE"/>
    <property type="match status" value="1"/>
</dbReference>
<keyword evidence="5 8" id="KW-0067">ATP-binding</keyword>
<proteinExistence type="inferred from homology"/>
<evidence type="ECO:0000256" key="6">
    <source>
        <dbReference type="ARBA" id="ARBA00047615"/>
    </source>
</evidence>
<dbReference type="GO" id="GO:0005524">
    <property type="term" value="F:ATP binding"/>
    <property type="evidence" value="ECO:0007669"/>
    <property type="project" value="UniProtKB-UniRule"/>
</dbReference>
<dbReference type="GO" id="GO:0036431">
    <property type="term" value="F:dCMP kinase activity"/>
    <property type="evidence" value="ECO:0007669"/>
    <property type="project" value="InterPro"/>
</dbReference>
<evidence type="ECO:0000256" key="4">
    <source>
        <dbReference type="ARBA" id="ARBA00022777"/>
    </source>
</evidence>
<dbReference type="Pfam" id="PF02224">
    <property type="entry name" value="Cytidylate_kin"/>
    <property type="match status" value="1"/>
</dbReference>
<organism evidence="10 11">
    <name type="scientific">Acetonema longum DSM 6540</name>
    <dbReference type="NCBI Taxonomy" id="1009370"/>
    <lineage>
        <taxon>Bacteria</taxon>
        <taxon>Bacillati</taxon>
        <taxon>Bacillota</taxon>
        <taxon>Negativicutes</taxon>
        <taxon>Acetonemataceae</taxon>
        <taxon>Acetonema</taxon>
    </lineage>
</organism>
<name>F7NGC5_9FIRM</name>
<evidence type="ECO:0000313" key="10">
    <source>
        <dbReference type="EMBL" id="EGO64918.1"/>
    </source>
</evidence>
<keyword evidence="8" id="KW-0963">Cytoplasm</keyword>
<gene>
    <name evidence="8" type="primary">cmk</name>
    <name evidence="10" type="ORF">ALO_05543</name>
</gene>
<comment type="catalytic activity">
    <reaction evidence="7 8">
        <text>CMP + ATP = CDP + ADP</text>
        <dbReference type="Rhea" id="RHEA:11600"/>
        <dbReference type="ChEBI" id="CHEBI:30616"/>
        <dbReference type="ChEBI" id="CHEBI:58069"/>
        <dbReference type="ChEBI" id="CHEBI:60377"/>
        <dbReference type="ChEBI" id="CHEBI:456216"/>
        <dbReference type="EC" id="2.7.4.25"/>
    </reaction>
</comment>
<evidence type="ECO:0000256" key="8">
    <source>
        <dbReference type="HAMAP-Rule" id="MF_00238"/>
    </source>
</evidence>
<dbReference type="GO" id="GO:0015949">
    <property type="term" value="P:nucleobase-containing small molecule interconversion"/>
    <property type="evidence" value="ECO:0007669"/>
    <property type="project" value="TreeGrafter"/>
</dbReference>
<dbReference type="GO" id="GO:0005829">
    <property type="term" value="C:cytosol"/>
    <property type="evidence" value="ECO:0007669"/>
    <property type="project" value="TreeGrafter"/>
</dbReference>
<dbReference type="EC" id="2.7.4.25" evidence="8"/>
<dbReference type="NCBIfam" id="TIGR00017">
    <property type="entry name" value="cmk"/>
    <property type="match status" value="1"/>
</dbReference>
<dbReference type="RefSeq" id="WP_004093625.1">
    <property type="nucleotide sequence ID" value="NZ_AFGF01000041.1"/>
</dbReference>
<sequence length="225" mass="24818">MKELVVAIDGPAGAGKSTVAQIVARKLNYTYIDTGAMYRAVTWAALKGSCSSENIEGVTQLLQRMDISLKYTEGQLQVCVNGENVTAAIRTPQISRSVSEYAKLPAVRQAMLIRQRQMADQGGVVMDGRDIGTHVLPDAEVKIFLTASIAERAGRRWRELKGKGFDTDLEQLTHEIAERDRMDSQREIAPLMQAPDAILVDTTGLTIDAVVETILLIYKERKKLV</sequence>